<evidence type="ECO:0000256" key="8">
    <source>
        <dbReference type="PIRSR" id="PIRSR001500-2"/>
    </source>
</evidence>
<evidence type="ECO:0000256" key="7">
    <source>
        <dbReference type="ARBA" id="ARBA00047848"/>
    </source>
</evidence>
<organism evidence="11 12">
    <name type="scientific">Hymenobacter metallilatus</name>
    <dbReference type="NCBI Taxonomy" id="2493666"/>
    <lineage>
        <taxon>Bacteria</taxon>
        <taxon>Pseudomonadati</taxon>
        <taxon>Bacteroidota</taxon>
        <taxon>Cytophagia</taxon>
        <taxon>Cytophagales</taxon>
        <taxon>Hymenobacteraceae</taxon>
        <taxon>Hymenobacter</taxon>
    </lineage>
</organism>
<reference evidence="11 12" key="1">
    <citation type="submission" date="2018-12" db="EMBL/GenBank/DDBJ databases">
        <authorList>
            <person name="Feng G."/>
            <person name="Zhu H."/>
        </authorList>
    </citation>
    <scope>NUCLEOTIDE SEQUENCE [LARGE SCALE GENOMIC DNA]</scope>
    <source>
        <strain evidence="11 12">9PBR-2</strain>
    </source>
</reference>
<dbReference type="GO" id="GO:0005737">
    <property type="term" value="C:cytoplasm"/>
    <property type="evidence" value="ECO:0007669"/>
    <property type="project" value="TreeGrafter"/>
</dbReference>
<dbReference type="PROSITE" id="PS51671">
    <property type="entry name" value="ACT"/>
    <property type="match status" value="1"/>
</dbReference>
<comment type="caution">
    <text evidence="11">The sequence shown here is derived from an EMBL/GenBank/DDBJ whole genome shotgun (WGS) entry which is preliminary data.</text>
</comment>
<comment type="pathway">
    <text evidence="1">Amino-acid biosynthesis; L-phenylalanine biosynthesis; phenylpyruvate from prephenate: step 1/1.</text>
</comment>
<feature type="site" description="Essential for prephenate dehydratase activity" evidence="8">
    <location>
        <position position="187"/>
    </location>
</feature>
<evidence type="ECO:0000256" key="6">
    <source>
        <dbReference type="ARBA" id="ARBA00023239"/>
    </source>
</evidence>
<evidence type="ECO:0000256" key="2">
    <source>
        <dbReference type="ARBA" id="ARBA00013147"/>
    </source>
</evidence>
<dbReference type="InterPro" id="IPR001086">
    <property type="entry name" value="Preph_deHydtase"/>
</dbReference>
<dbReference type="GO" id="GO:0009094">
    <property type="term" value="P:L-phenylalanine biosynthetic process"/>
    <property type="evidence" value="ECO:0007669"/>
    <property type="project" value="UniProtKB-UniPathway"/>
</dbReference>
<dbReference type="AlphaFoldDB" id="A0A428JTV6"/>
<evidence type="ECO:0000256" key="1">
    <source>
        <dbReference type="ARBA" id="ARBA00004741"/>
    </source>
</evidence>
<dbReference type="CDD" id="cd04905">
    <property type="entry name" value="ACT_CM-PDT"/>
    <property type="match status" value="1"/>
</dbReference>
<dbReference type="PROSITE" id="PS51171">
    <property type="entry name" value="PREPHENATE_DEHYDR_3"/>
    <property type="match status" value="1"/>
</dbReference>
<accession>A0A428JTV6</accession>
<dbReference type="GO" id="GO:0004664">
    <property type="term" value="F:prephenate dehydratase activity"/>
    <property type="evidence" value="ECO:0007669"/>
    <property type="project" value="UniProtKB-EC"/>
</dbReference>
<dbReference type="SUPFAM" id="SSF53850">
    <property type="entry name" value="Periplasmic binding protein-like II"/>
    <property type="match status" value="1"/>
</dbReference>
<dbReference type="InterPro" id="IPR008242">
    <property type="entry name" value="Chor_mutase/pphenate_deHydtase"/>
</dbReference>
<evidence type="ECO:0000256" key="4">
    <source>
        <dbReference type="ARBA" id="ARBA00023141"/>
    </source>
</evidence>
<evidence type="ECO:0000313" key="11">
    <source>
        <dbReference type="EMBL" id="RSK37558.1"/>
    </source>
</evidence>
<dbReference type="Gene3D" id="3.30.70.260">
    <property type="match status" value="1"/>
</dbReference>
<evidence type="ECO:0000256" key="3">
    <source>
        <dbReference type="ARBA" id="ARBA00022605"/>
    </source>
</evidence>
<keyword evidence="4" id="KW-0057">Aromatic amino acid biosynthesis</keyword>
<dbReference type="SUPFAM" id="SSF55021">
    <property type="entry name" value="ACT-like"/>
    <property type="match status" value="1"/>
</dbReference>
<sequence length="291" mass="31611">MPGSQTHYFTISLLHHMVAIQGFEGSFHQIAARQHFGAGVAVLPCATFTGLVQAVAQGRASAAVMAIENSIAGSILPNYTLLRKAGLRVVGEVYLHIRQQLLALPGQQLADIREVHSHPMALLQCADYLDHYPHWKLVETEDTALSAQRIREQQRPGVAAVAGSLAAELFQLNILAADIHSEKKNYTRFLVVALPENAGAVVQPTKASLYFEAPHAAGSLARILTAVAAQGVNLSKLQSCPQPGRTWHYFFHADLEFDALAQLQETLAALAPLTENLQLLGAYKGELNDER</sequence>
<keyword evidence="5" id="KW-0584">Phenylalanine biosynthesis</keyword>
<evidence type="ECO:0000259" key="9">
    <source>
        <dbReference type="PROSITE" id="PS51171"/>
    </source>
</evidence>
<dbReference type="InterPro" id="IPR002912">
    <property type="entry name" value="ACT_dom"/>
</dbReference>
<gene>
    <name evidence="11" type="ORF">EI290_02615</name>
</gene>
<protein>
    <recommendedName>
        <fullName evidence="2">prephenate dehydratase</fullName>
        <ecNumber evidence="2">4.2.1.51</ecNumber>
    </recommendedName>
</protein>
<dbReference type="Pfam" id="PF00800">
    <property type="entry name" value="PDT"/>
    <property type="match status" value="1"/>
</dbReference>
<dbReference type="CDD" id="cd13631">
    <property type="entry name" value="PBP2_Ct-PDT_like"/>
    <property type="match status" value="1"/>
</dbReference>
<evidence type="ECO:0000256" key="5">
    <source>
        <dbReference type="ARBA" id="ARBA00023222"/>
    </source>
</evidence>
<dbReference type="PANTHER" id="PTHR21022">
    <property type="entry name" value="PREPHENATE DEHYDRATASE P PROTEIN"/>
    <property type="match status" value="1"/>
</dbReference>
<dbReference type="InterPro" id="IPR045865">
    <property type="entry name" value="ACT-like_dom_sf"/>
</dbReference>
<dbReference type="Proteomes" id="UP000280066">
    <property type="component" value="Unassembled WGS sequence"/>
</dbReference>
<dbReference type="OrthoDB" id="9802281at2"/>
<proteinExistence type="predicted"/>
<dbReference type="EC" id="4.2.1.51" evidence="2"/>
<dbReference type="EMBL" id="RWIS01000001">
    <property type="protein sequence ID" value="RSK37558.1"/>
    <property type="molecule type" value="Genomic_DNA"/>
</dbReference>
<dbReference type="UniPathway" id="UPA00121">
    <property type="reaction ID" value="UER00345"/>
</dbReference>
<comment type="catalytic activity">
    <reaction evidence="7">
        <text>prephenate + H(+) = 3-phenylpyruvate + CO2 + H2O</text>
        <dbReference type="Rhea" id="RHEA:21648"/>
        <dbReference type="ChEBI" id="CHEBI:15377"/>
        <dbReference type="ChEBI" id="CHEBI:15378"/>
        <dbReference type="ChEBI" id="CHEBI:16526"/>
        <dbReference type="ChEBI" id="CHEBI:18005"/>
        <dbReference type="ChEBI" id="CHEBI:29934"/>
        <dbReference type="EC" id="4.2.1.51"/>
    </reaction>
</comment>
<keyword evidence="12" id="KW-1185">Reference proteome</keyword>
<dbReference type="Gene3D" id="3.40.190.10">
    <property type="entry name" value="Periplasmic binding protein-like II"/>
    <property type="match status" value="2"/>
</dbReference>
<evidence type="ECO:0000313" key="12">
    <source>
        <dbReference type="Proteomes" id="UP000280066"/>
    </source>
</evidence>
<dbReference type="PANTHER" id="PTHR21022:SF19">
    <property type="entry name" value="PREPHENATE DEHYDRATASE-RELATED"/>
    <property type="match status" value="1"/>
</dbReference>
<dbReference type="PIRSF" id="PIRSF001500">
    <property type="entry name" value="Chor_mut_pdt_Ppr"/>
    <property type="match status" value="1"/>
</dbReference>
<feature type="domain" description="ACT" evidence="10">
    <location>
        <begin position="208"/>
        <end position="284"/>
    </location>
</feature>
<name>A0A428JTV6_9BACT</name>
<keyword evidence="3" id="KW-0028">Amino-acid biosynthesis</keyword>
<evidence type="ECO:0000259" key="10">
    <source>
        <dbReference type="PROSITE" id="PS51671"/>
    </source>
</evidence>
<keyword evidence="6" id="KW-0456">Lyase</keyword>
<feature type="domain" description="Prephenate dehydratase" evidence="9">
    <location>
        <begin position="17"/>
        <end position="194"/>
    </location>
</feature>